<sequence length="454" mass="50564">MSWFWARVMPRSIRGQIFLLTIIAVLFVITVGKGIENLVRTQLPAPVNPDLVLMRTETVARLLLAAGPAGEEGILKNAAAAGLEFVILPKAEADRLTLPDDLRSWLGTLIYHAFPPDYELPVSRRYVRFNGRLAVLSELDPSRDLLFLSIPNSILTTDMTSALTYQVLAVLTLLTLFSTFSYFVITAPLRRIADAVGNTDEYLARARPLEECGSREIVELARALNELRDRINHLLQTRTRLLQSISHDLRTPLTRMRLRVERIAEDQLRQQILLDLGHVDTMISATLDYFRTNGQSEAMEQVDIASMLQTLSADFCDAGHDVTYDGPGRLVITCQPNSMFRALTNLCDNAVRFADSGLLRLTQHGREAVVEVIDTGPGIPAHLRHHVLEPFFKIDHARTLDADRSGYGLGLSIVHEIVRHHAGVLTLHDTEPHGLTVRVNLPISQGETAISAEI</sequence>
<dbReference type="SUPFAM" id="SSF47384">
    <property type="entry name" value="Homodimeric domain of signal transducing histidine kinase"/>
    <property type="match status" value="1"/>
</dbReference>
<dbReference type="InterPro" id="IPR050980">
    <property type="entry name" value="2C_sensor_his_kinase"/>
</dbReference>
<feature type="domain" description="HAMP" evidence="18">
    <location>
        <begin position="183"/>
        <end position="236"/>
    </location>
</feature>
<dbReference type="PANTHER" id="PTHR44936">
    <property type="entry name" value="SENSOR PROTEIN CREC"/>
    <property type="match status" value="1"/>
</dbReference>
<dbReference type="PRINTS" id="PR00344">
    <property type="entry name" value="BCTRLSENSOR"/>
</dbReference>
<keyword evidence="20" id="KW-1185">Reference proteome</keyword>
<protein>
    <recommendedName>
        <fullName evidence="3">histidine kinase</fullName>
        <ecNumber evidence="3">2.7.13.3</ecNumber>
    </recommendedName>
</protein>
<dbReference type="EMBL" id="JBHUIP010000006">
    <property type="protein sequence ID" value="MFD2262927.1"/>
    <property type="molecule type" value="Genomic_DNA"/>
</dbReference>
<dbReference type="InterPro" id="IPR003594">
    <property type="entry name" value="HATPase_dom"/>
</dbReference>
<keyword evidence="11 19" id="KW-0067">ATP-binding</keyword>
<evidence type="ECO:0000256" key="11">
    <source>
        <dbReference type="ARBA" id="ARBA00022840"/>
    </source>
</evidence>
<keyword evidence="4" id="KW-1003">Cell membrane</keyword>
<evidence type="ECO:0000259" key="17">
    <source>
        <dbReference type="PROSITE" id="PS50109"/>
    </source>
</evidence>
<evidence type="ECO:0000256" key="3">
    <source>
        <dbReference type="ARBA" id="ARBA00012438"/>
    </source>
</evidence>
<evidence type="ECO:0000256" key="9">
    <source>
        <dbReference type="ARBA" id="ARBA00022741"/>
    </source>
</evidence>
<keyword evidence="12 16" id="KW-1133">Transmembrane helix</keyword>
<dbReference type="SUPFAM" id="SSF55874">
    <property type="entry name" value="ATPase domain of HSP90 chaperone/DNA topoisomerase II/histidine kinase"/>
    <property type="match status" value="1"/>
</dbReference>
<evidence type="ECO:0000313" key="19">
    <source>
        <dbReference type="EMBL" id="MFD2262927.1"/>
    </source>
</evidence>
<feature type="domain" description="Histidine kinase" evidence="17">
    <location>
        <begin position="244"/>
        <end position="445"/>
    </location>
</feature>
<keyword evidence="8 16" id="KW-0812">Transmembrane</keyword>
<keyword evidence="10" id="KW-0418">Kinase</keyword>
<evidence type="ECO:0000313" key="20">
    <source>
        <dbReference type="Proteomes" id="UP001597295"/>
    </source>
</evidence>
<dbReference type="GO" id="GO:0005524">
    <property type="term" value="F:ATP binding"/>
    <property type="evidence" value="ECO:0007669"/>
    <property type="project" value="UniProtKB-KW"/>
</dbReference>
<evidence type="ECO:0000256" key="6">
    <source>
        <dbReference type="ARBA" id="ARBA00022553"/>
    </source>
</evidence>
<dbReference type="InterPro" id="IPR003660">
    <property type="entry name" value="HAMP_dom"/>
</dbReference>
<reference evidence="20" key="1">
    <citation type="journal article" date="2019" name="Int. J. Syst. Evol. Microbiol.">
        <title>The Global Catalogue of Microorganisms (GCM) 10K type strain sequencing project: providing services to taxonomists for standard genome sequencing and annotation.</title>
        <authorList>
            <consortium name="The Broad Institute Genomics Platform"/>
            <consortium name="The Broad Institute Genome Sequencing Center for Infectious Disease"/>
            <person name="Wu L."/>
            <person name="Ma J."/>
        </authorList>
    </citation>
    <scope>NUCLEOTIDE SEQUENCE [LARGE SCALE GENOMIC DNA]</scope>
    <source>
        <strain evidence="20">CGMCC 1.19062</strain>
    </source>
</reference>
<evidence type="ECO:0000256" key="14">
    <source>
        <dbReference type="ARBA" id="ARBA00023136"/>
    </source>
</evidence>
<dbReference type="InterPro" id="IPR036097">
    <property type="entry name" value="HisK_dim/P_sf"/>
</dbReference>
<accession>A0ABW5DP75</accession>
<evidence type="ECO:0000256" key="10">
    <source>
        <dbReference type="ARBA" id="ARBA00022777"/>
    </source>
</evidence>
<dbReference type="Pfam" id="PF00512">
    <property type="entry name" value="HisKA"/>
    <property type="match status" value="1"/>
</dbReference>
<keyword evidence="15" id="KW-0175">Coiled coil</keyword>
<keyword evidence="7" id="KW-0808">Transferase</keyword>
<keyword evidence="6" id="KW-0597">Phosphoprotein</keyword>
<dbReference type="SMART" id="SM00388">
    <property type="entry name" value="HisKA"/>
    <property type="match status" value="1"/>
</dbReference>
<comment type="subcellular location">
    <subcellularLocation>
        <location evidence="2">Cell inner membrane</location>
        <topology evidence="2">Multi-pass membrane protein</topology>
    </subcellularLocation>
</comment>
<dbReference type="Gene3D" id="3.30.565.10">
    <property type="entry name" value="Histidine kinase-like ATPase, C-terminal domain"/>
    <property type="match status" value="1"/>
</dbReference>
<evidence type="ECO:0000256" key="1">
    <source>
        <dbReference type="ARBA" id="ARBA00000085"/>
    </source>
</evidence>
<evidence type="ECO:0000256" key="12">
    <source>
        <dbReference type="ARBA" id="ARBA00022989"/>
    </source>
</evidence>
<evidence type="ECO:0000256" key="2">
    <source>
        <dbReference type="ARBA" id="ARBA00004429"/>
    </source>
</evidence>
<dbReference type="CDD" id="cd00082">
    <property type="entry name" value="HisKA"/>
    <property type="match status" value="1"/>
</dbReference>
<evidence type="ECO:0000256" key="15">
    <source>
        <dbReference type="SAM" id="Coils"/>
    </source>
</evidence>
<keyword evidence="9" id="KW-0547">Nucleotide-binding</keyword>
<keyword evidence="14 16" id="KW-0472">Membrane</keyword>
<evidence type="ECO:0000256" key="7">
    <source>
        <dbReference type="ARBA" id="ARBA00022679"/>
    </source>
</evidence>
<feature type="coiled-coil region" evidence="15">
    <location>
        <begin position="217"/>
        <end position="244"/>
    </location>
</feature>
<comment type="caution">
    <text evidence="19">The sequence shown here is derived from an EMBL/GenBank/DDBJ whole genome shotgun (WGS) entry which is preliminary data.</text>
</comment>
<organism evidence="19 20">
    <name type="scientific">Lacibacterium aquatile</name>
    <dbReference type="NCBI Taxonomy" id="1168082"/>
    <lineage>
        <taxon>Bacteria</taxon>
        <taxon>Pseudomonadati</taxon>
        <taxon>Pseudomonadota</taxon>
        <taxon>Alphaproteobacteria</taxon>
        <taxon>Rhodospirillales</taxon>
        <taxon>Rhodospirillaceae</taxon>
    </lineage>
</organism>
<dbReference type="SMART" id="SM00387">
    <property type="entry name" value="HATPase_c"/>
    <property type="match status" value="1"/>
</dbReference>
<dbReference type="InterPro" id="IPR036890">
    <property type="entry name" value="HATPase_C_sf"/>
</dbReference>
<dbReference type="Pfam" id="PF02518">
    <property type="entry name" value="HATPase_c"/>
    <property type="match status" value="1"/>
</dbReference>
<dbReference type="Proteomes" id="UP001597295">
    <property type="component" value="Unassembled WGS sequence"/>
</dbReference>
<evidence type="ECO:0000256" key="4">
    <source>
        <dbReference type="ARBA" id="ARBA00022475"/>
    </source>
</evidence>
<feature type="transmembrane region" description="Helical" evidence="16">
    <location>
        <begin position="163"/>
        <end position="185"/>
    </location>
</feature>
<dbReference type="InterPro" id="IPR005467">
    <property type="entry name" value="His_kinase_dom"/>
</dbReference>
<evidence type="ECO:0000256" key="16">
    <source>
        <dbReference type="SAM" id="Phobius"/>
    </source>
</evidence>
<dbReference type="RefSeq" id="WP_379875896.1">
    <property type="nucleotide sequence ID" value="NZ_JBHUIP010000006.1"/>
</dbReference>
<keyword evidence="5" id="KW-0997">Cell inner membrane</keyword>
<keyword evidence="13" id="KW-0902">Two-component regulatory system</keyword>
<dbReference type="InterPro" id="IPR004358">
    <property type="entry name" value="Sig_transdc_His_kin-like_C"/>
</dbReference>
<dbReference type="InterPro" id="IPR003661">
    <property type="entry name" value="HisK_dim/P_dom"/>
</dbReference>
<dbReference type="EC" id="2.7.13.3" evidence="3"/>
<dbReference type="Gene3D" id="1.10.287.130">
    <property type="match status" value="1"/>
</dbReference>
<dbReference type="PROSITE" id="PS50885">
    <property type="entry name" value="HAMP"/>
    <property type="match status" value="1"/>
</dbReference>
<gene>
    <name evidence="19" type="ORF">ACFSM5_08515</name>
</gene>
<evidence type="ECO:0000256" key="5">
    <source>
        <dbReference type="ARBA" id="ARBA00022519"/>
    </source>
</evidence>
<proteinExistence type="predicted"/>
<name>A0ABW5DP75_9PROT</name>
<evidence type="ECO:0000256" key="13">
    <source>
        <dbReference type="ARBA" id="ARBA00023012"/>
    </source>
</evidence>
<dbReference type="PANTHER" id="PTHR44936:SF5">
    <property type="entry name" value="SENSOR HISTIDINE KINASE ENVZ"/>
    <property type="match status" value="1"/>
</dbReference>
<evidence type="ECO:0000256" key="8">
    <source>
        <dbReference type="ARBA" id="ARBA00022692"/>
    </source>
</evidence>
<dbReference type="PROSITE" id="PS50109">
    <property type="entry name" value="HIS_KIN"/>
    <property type="match status" value="1"/>
</dbReference>
<evidence type="ECO:0000259" key="18">
    <source>
        <dbReference type="PROSITE" id="PS50885"/>
    </source>
</evidence>
<comment type="catalytic activity">
    <reaction evidence="1">
        <text>ATP + protein L-histidine = ADP + protein N-phospho-L-histidine.</text>
        <dbReference type="EC" id="2.7.13.3"/>
    </reaction>
</comment>